<comment type="catalytic activity">
    <reaction evidence="9 10">
        <text>N(2)-acetyl-L-ornithine + L-glutamate = N-acetyl-L-glutamate + L-ornithine</text>
        <dbReference type="Rhea" id="RHEA:15349"/>
        <dbReference type="ChEBI" id="CHEBI:29985"/>
        <dbReference type="ChEBI" id="CHEBI:44337"/>
        <dbReference type="ChEBI" id="CHEBI:46911"/>
        <dbReference type="ChEBI" id="CHEBI:57805"/>
        <dbReference type="EC" id="2.3.1.35"/>
    </reaction>
</comment>
<evidence type="ECO:0000256" key="1">
    <source>
        <dbReference type="ARBA" id="ARBA00006774"/>
    </source>
</evidence>
<comment type="caution">
    <text evidence="11">The sequence shown here is derived from an EMBL/GenBank/DDBJ whole genome shotgun (WGS) entry which is preliminary data.</text>
</comment>
<dbReference type="GO" id="GO:0005737">
    <property type="term" value="C:cytoplasm"/>
    <property type="evidence" value="ECO:0007669"/>
    <property type="project" value="UniProtKB-SubCell"/>
</dbReference>
<feature type="binding site" evidence="10">
    <location>
        <position position="156"/>
    </location>
    <ligand>
        <name>substrate</name>
    </ligand>
</feature>
<evidence type="ECO:0000256" key="9">
    <source>
        <dbReference type="ARBA" id="ARBA00049439"/>
    </source>
</evidence>
<dbReference type="GO" id="GO:0006592">
    <property type="term" value="P:ornithine biosynthetic process"/>
    <property type="evidence" value="ECO:0007669"/>
    <property type="project" value="TreeGrafter"/>
</dbReference>
<evidence type="ECO:0000256" key="6">
    <source>
        <dbReference type="ARBA" id="ARBA00022813"/>
    </source>
</evidence>
<sequence>MQSFLEETKTYQEVPFTWPKGYKADGVHVGLRKNPNKKDMGWLYSEVPAQAAGTYTTNQFQAAPTKLTKQTINQDHLLQGMVMNTAVANSVTGEQGMIDAKKMQKLAADKMGIDANLVGVASTGVIGENLPMDLIQKGVSQLELLDNDLVTEAILTTDTHPKTISTQIEIDGKTVTISGFCKGSGMIHPKMATMLGFVVTDAKIADGQLQPMLSQQVDKTFNQITVDGDTSTNDMVVTLANGMADNTPISIDDGDNFEKFTNAYNAVLTKLAQDIAEDGEGSTKLVEVNVENAATHADAQKVAKAIVGSNLVKAAIFGEDANWGRIIAAIGQTDAVVDIDHTSVWLNDLPLVDNSHSADFDETVMKEALTDKKITVLVDLNSGTATGQAWGCDLTYNYVRINATYRS</sequence>
<dbReference type="GO" id="GO:0006526">
    <property type="term" value="P:L-arginine biosynthetic process"/>
    <property type="evidence" value="ECO:0007669"/>
    <property type="project" value="UniProtKB-UniRule"/>
</dbReference>
<organism evidence="11 12">
    <name type="scientific">Companilactobacillus farciminis</name>
    <dbReference type="NCBI Taxonomy" id="1612"/>
    <lineage>
        <taxon>Bacteria</taxon>
        <taxon>Bacillati</taxon>
        <taxon>Bacillota</taxon>
        <taxon>Bacilli</taxon>
        <taxon>Lactobacillales</taxon>
        <taxon>Lactobacillaceae</taxon>
        <taxon>Companilactobacillus</taxon>
    </lineage>
</organism>
<keyword evidence="5 10" id="KW-0808">Transferase</keyword>
<evidence type="ECO:0000256" key="3">
    <source>
        <dbReference type="ARBA" id="ARBA00022571"/>
    </source>
</evidence>
<dbReference type="InterPro" id="IPR016117">
    <property type="entry name" value="ArgJ-like_dom_sf"/>
</dbReference>
<dbReference type="Gene3D" id="3.10.20.340">
    <property type="entry name" value="ArgJ beta chain, C-terminal domain"/>
    <property type="match status" value="1"/>
</dbReference>
<evidence type="ECO:0000256" key="5">
    <source>
        <dbReference type="ARBA" id="ARBA00022679"/>
    </source>
</evidence>
<feature type="chain" id="PRO_5038181509" description="Arginine biosynthesis bifunctional protein ArgJ alpha chain" evidence="10">
    <location>
        <begin position="1"/>
        <end position="192"/>
    </location>
</feature>
<dbReference type="PANTHER" id="PTHR23100">
    <property type="entry name" value="ARGININE BIOSYNTHESIS BIFUNCTIONAL PROTEIN ARGJ"/>
    <property type="match status" value="1"/>
</dbReference>
<dbReference type="PANTHER" id="PTHR23100:SF0">
    <property type="entry name" value="ARGININE BIOSYNTHESIS BIFUNCTIONAL PROTEIN ARGJ, MITOCHONDRIAL"/>
    <property type="match status" value="1"/>
</dbReference>
<dbReference type="AlphaFoldDB" id="A0A921LAD8"/>
<comment type="catalytic activity">
    <reaction evidence="10">
        <text>L-glutamate + acetyl-CoA = N-acetyl-L-glutamate + CoA + H(+)</text>
        <dbReference type="Rhea" id="RHEA:24292"/>
        <dbReference type="ChEBI" id="CHEBI:15378"/>
        <dbReference type="ChEBI" id="CHEBI:29985"/>
        <dbReference type="ChEBI" id="CHEBI:44337"/>
        <dbReference type="ChEBI" id="CHEBI:57287"/>
        <dbReference type="ChEBI" id="CHEBI:57288"/>
        <dbReference type="EC" id="2.3.1.1"/>
    </reaction>
</comment>
<comment type="subunit">
    <text evidence="2 10">Heterotetramer of two alpha and two beta chains.</text>
</comment>
<dbReference type="EC" id="2.3.1.1" evidence="10"/>
<evidence type="ECO:0000256" key="8">
    <source>
        <dbReference type="ARBA" id="ARBA00023315"/>
    </source>
</evidence>
<dbReference type="NCBIfam" id="NF003802">
    <property type="entry name" value="PRK05388.1"/>
    <property type="match status" value="1"/>
</dbReference>
<keyword evidence="3 10" id="KW-0055">Arginine biosynthesis</keyword>
<evidence type="ECO:0000256" key="10">
    <source>
        <dbReference type="HAMAP-Rule" id="MF_01106"/>
    </source>
</evidence>
<comment type="function">
    <text evidence="10">Catalyzes two activities which are involved in the cyclic version of arginine biosynthesis: the synthesis of N-acetylglutamate from glutamate and acetyl-CoA as the acetyl donor, and of ornithine by transacetylation between N(2)-acetylornithine and glutamate.</text>
</comment>
<dbReference type="InterPro" id="IPR002813">
    <property type="entry name" value="Arg_biosynth_ArgJ"/>
</dbReference>
<evidence type="ECO:0000256" key="4">
    <source>
        <dbReference type="ARBA" id="ARBA00022605"/>
    </source>
</evidence>
<gene>
    <name evidence="10 11" type="primary">argJ</name>
    <name evidence="11" type="ORF">K8V88_11335</name>
</gene>
<proteinExistence type="inferred from homology"/>
<comment type="similarity">
    <text evidence="1 10">Belongs to the ArgJ family.</text>
</comment>
<dbReference type="Pfam" id="PF01960">
    <property type="entry name" value="ArgJ"/>
    <property type="match status" value="1"/>
</dbReference>
<keyword evidence="10" id="KW-0963">Cytoplasm</keyword>
<dbReference type="GO" id="GO:0004042">
    <property type="term" value="F:L-glutamate N-acetyltransferase activity"/>
    <property type="evidence" value="ECO:0007669"/>
    <property type="project" value="UniProtKB-UniRule"/>
</dbReference>
<keyword evidence="8 10" id="KW-0012">Acyltransferase</keyword>
<protein>
    <recommendedName>
        <fullName evidence="10">Arginine biosynthesis bifunctional protein ArgJ</fullName>
    </recommendedName>
    <domain>
        <recommendedName>
            <fullName evidence="10">Glutamate N-acetyltransferase</fullName>
            <ecNumber evidence="10">2.3.1.35</ecNumber>
        </recommendedName>
        <alternativeName>
            <fullName evidence="10">Ornithine acetyltransferase</fullName>
            <shortName evidence="10">OATase</shortName>
        </alternativeName>
        <alternativeName>
            <fullName evidence="10">Ornithine transacetylase</fullName>
        </alternativeName>
    </domain>
    <domain>
        <recommendedName>
            <fullName evidence="10">Amino-acid acetyltransferase</fullName>
            <ecNumber evidence="10">2.3.1.1</ecNumber>
        </recommendedName>
        <alternativeName>
            <fullName evidence="10">N-acetylglutamate synthase</fullName>
            <shortName evidence="10">AGSase</shortName>
        </alternativeName>
    </domain>
    <component>
        <recommendedName>
            <fullName evidence="10">Arginine biosynthesis bifunctional protein ArgJ alpha chain</fullName>
        </recommendedName>
    </component>
    <component>
        <recommendedName>
            <fullName evidence="10">Arginine biosynthesis bifunctional protein ArgJ beta chain</fullName>
        </recommendedName>
    </component>
</protein>
<dbReference type="NCBIfam" id="TIGR00120">
    <property type="entry name" value="ArgJ"/>
    <property type="match status" value="1"/>
</dbReference>
<feature type="site" description="Involved in the stabilization of negative charge on the oxyanion by the formation of the oxyanion hole" evidence="10">
    <location>
        <position position="124"/>
    </location>
</feature>
<dbReference type="CDD" id="cd02152">
    <property type="entry name" value="OAT"/>
    <property type="match status" value="1"/>
</dbReference>
<dbReference type="FunFam" id="3.60.70.12:FF:000001">
    <property type="entry name" value="Arginine biosynthesis bifunctional protein ArgJ, chloroplastic"/>
    <property type="match status" value="1"/>
</dbReference>
<dbReference type="HAMAP" id="MF_01106">
    <property type="entry name" value="ArgJ"/>
    <property type="match status" value="1"/>
</dbReference>
<name>A0A921LAD8_9LACO</name>
<reference evidence="11" key="1">
    <citation type="journal article" date="2021" name="PeerJ">
        <title>Extensive microbial diversity within the chicken gut microbiome revealed by metagenomics and culture.</title>
        <authorList>
            <person name="Gilroy R."/>
            <person name="Ravi A."/>
            <person name="Getino M."/>
            <person name="Pursley I."/>
            <person name="Horton D.L."/>
            <person name="Alikhan N.F."/>
            <person name="Baker D."/>
            <person name="Gharbi K."/>
            <person name="Hall N."/>
            <person name="Watson M."/>
            <person name="Adriaenssens E.M."/>
            <person name="Foster-Nyarko E."/>
            <person name="Jarju S."/>
            <person name="Secka A."/>
            <person name="Antonio M."/>
            <person name="Oren A."/>
            <person name="Chaudhuri R.R."/>
            <person name="La Ragione R."/>
            <person name="Hildebrand F."/>
            <person name="Pallen M.J."/>
        </authorList>
    </citation>
    <scope>NUCLEOTIDE SEQUENCE</scope>
    <source>
        <strain evidence="11">7886</strain>
    </source>
</reference>
<evidence type="ECO:0000313" key="11">
    <source>
        <dbReference type="EMBL" id="HJF88019.1"/>
    </source>
</evidence>
<dbReference type="FunFam" id="3.10.20.340:FF:000001">
    <property type="entry name" value="Arginine biosynthesis bifunctional protein ArgJ, chloroplastic"/>
    <property type="match status" value="1"/>
</dbReference>
<evidence type="ECO:0000313" key="12">
    <source>
        <dbReference type="Proteomes" id="UP000747013"/>
    </source>
</evidence>
<dbReference type="GO" id="GO:0004358">
    <property type="term" value="F:L-glutamate N-acetyltransferase activity, acting on acetyl-L-ornithine as donor"/>
    <property type="evidence" value="ECO:0007669"/>
    <property type="project" value="UniProtKB-UniRule"/>
</dbReference>
<comment type="pathway">
    <text evidence="10">Amino-acid biosynthesis; L-arginine biosynthesis; L-ornithine and N-acetyl-L-glutamate from L-glutamate and N(2)-acetyl-L-ornithine (cyclic): step 1/1.</text>
</comment>
<comment type="subcellular location">
    <subcellularLocation>
        <location evidence="10">Cytoplasm</location>
    </subcellularLocation>
</comment>
<feature type="site" description="Involved in the stabilization of negative charge on the oxyanion by the formation of the oxyanion hole" evidence="10">
    <location>
        <position position="123"/>
    </location>
</feature>
<dbReference type="SUPFAM" id="SSF56266">
    <property type="entry name" value="DmpA/ArgJ-like"/>
    <property type="match status" value="1"/>
</dbReference>
<comment type="pathway">
    <text evidence="10">Amino-acid biosynthesis; L-arginine biosynthesis; N(2)-acetyl-L-ornithine from L-glutamate: step 1/4.</text>
</comment>
<feature type="binding site" evidence="10">
    <location>
        <position position="402"/>
    </location>
    <ligand>
        <name>substrate</name>
    </ligand>
</feature>
<feature type="binding site" evidence="10">
    <location>
        <position position="182"/>
    </location>
    <ligand>
        <name>substrate</name>
    </ligand>
</feature>
<evidence type="ECO:0000256" key="2">
    <source>
        <dbReference type="ARBA" id="ARBA00011475"/>
    </source>
</evidence>
<keyword evidence="4 10" id="KW-0028">Amino-acid biosynthesis</keyword>
<feature type="chain" id="PRO_5038181508" description="Arginine biosynthesis bifunctional protein ArgJ beta chain" evidence="10">
    <location>
        <begin position="193"/>
        <end position="407"/>
    </location>
</feature>
<dbReference type="EC" id="2.3.1.35" evidence="10"/>
<dbReference type="Gene3D" id="3.60.70.12">
    <property type="entry name" value="L-amino peptidase D-ALA esterase/amidase"/>
    <property type="match status" value="1"/>
</dbReference>
<feature type="binding site" evidence="10">
    <location>
        <position position="280"/>
    </location>
    <ligand>
        <name>substrate</name>
    </ligand>
</feature>
<feature type="binding site" evidence="10">
    <location>
        <position position="193"/>
    </location>
    <ligand>
        <name>substrate</name>
    </ligand>
</feature>
<reference evidence="11" key="2">
    <citation type="submission" date="2021-09" db="EMBL/GenBank/DDBJ databases">
        <authorList>
            <person name="Gilroy R."/>
        </authorList>
    </citation>
    <scope>NUCLEOTIDE SEQUENCE</scope>
    <source>
        <strain evidence="11">7886</strain>
    </source>
</reference>
<evidence type="ECO:0000256" key="7">
    <source>
        <dbReference type="ARBA" id="ARBA00023268"/>
    </source>
</evidence>
<feature type="site" description="Cleavage; by autolysis" evidence="10">
    <location>
        <begin position="192"/>
        <end position="193"/>
    </location>
</feature>
<dbReference type="InterPro" id="IPR042195">
    <property type="entry name" value="ArgJ_beta_C"/>
</dbReference>
<dbReference type="EMBL" id="DYWC01000267">
    <property type="protein sequence ID" value="HJF88019.1"/>
    <property type="molecule type" value="Genomic_DNA"/>
</dbReference>
<accession>A0A921LAD8</accession>
<feature type="active site" description="Nucleophile" evidence="10">
    <location>
        <position position="193"/>
    </location>
</feature>
<feature type="binding site" evidence="10">
    <location>
        <position position="407"/>
    </location>
    <ligand>
        <name>substrate</name>
    </ligand>
</feature>
<keyword evidence="6 10" id="KW-0068">Autocatalytic cleavage</keyword>
<dbReference type="Proteomes" id="UP000747013">
    <property type="component" value="Unassembled WGS sequence"/>
</dbReference>
<keyword evidence="7 10" id="KW-0511">Multifunctional enzyme</keyword>